<dbReference type="InterPro" id="IPR003165">
    <property type="entry name" value="Piwi"/>
</dbReference>
<proteinExistence type="predicted"/>
<dbReference type="GO" id="GO:0036464">
    <property type="term" value="C:cytoplasmic ribonucleoprotein granule"/>
    <property type="evidence" value="ECO:0000318"/>
    <property type="project" value="GO_Central"/>
</dbReference>
<accession>A0A2A6CRV1</accession>
<evidence type="ECO:0000256" key="1">
    <source>
        <dbReference type="SAM" id="MobiDB-lite"/>
    </source>
</evidence>
<feature type="region of interest" description="Disordered" evidence="1">
    <location>
        <begin position="1"/>
        <end position="24"/>
    </location>
</feature>
<accession>A0A8R1YW53</accession>
<dbReference type="GO" id="GO:0003727">
    <property type="term" value="F:single-stranded RNA binding"/>
    <property type="evidence" value="ECO:0000318"/>
    <property type="project" value="GO_Central"/>
</dbReference>
<dbReference type="PROSITE" id="PS50822">
    <property type="entry name" value="PIWI"/>
    <property type="match status" value="1"/>
</dbReference>
<reference evidence="3" key="1">
    <citation type="journal article" date="2008" name="Nat. Genet.">
        <title>The Pristionchus pacificus genome provides a unique perspective on nematode lifestyle and parasitism.</title>
        <authorList>
            <person name="Dieterich C."/>
            <person name="Clifton S.W."/>
            <person name="Schuster L.N."/>
            <person name="Chinwalla A."/>
            <person name="Delehaunty K."/>
            <person name="Dinkelacker I."/>
            <person name="Fulton L."/>
            <person name="Fulton R."/>
            <person name="Godfrey J."/>
            <person name="Minx P."/>
            <person name="Mitreva M."/>
            <person name="Roeseler W."/>
            <person name="Tian H."/>
            <person name="Witte H."/>
            <person name="Yang S.P."/>
            <person name="Wilson R.K."/>
            <person name="Sommer R.J."/>
        </authorList>
    </citation>
    <scope>NUCLEOTIDE SEQUENCE [LARGE SCALE GENOMIC DNA]</scope>
    <source>
        <strain evidence="3">PS312</strain>
    </source>
</reference>
<dbReference type="PANTHER" id="PTHR22891">
    <property type="entry name" value="EUKARYOTIC TRANSLATION INITIATION FACTOR 2C"/>
    <property type="match status" value="1"/>
</dbReference>
<dbReference type="Gene3D" id="3.30.420.10">
    <property type="entry name" value="Ribonuclease H-like superfamily/Ribonuclease H"/>
    <property type="match status" value="1"/>
</dbReference>
<dbReference type="Proteomes" id="UP000005239">
    <property type="component" value="Unassembled WGS sequence"/>
</dbReference>
<reference evidence="2" key="2">
    <citation type="submission" date="2022-06" db="UniProtKB">
        <authorList>
            <consortium name="EnsemblMetazoa"/>
        </authorList>
    </citation>
    <scope>IDENTIFICATION</scope>
    <source>
        <strain evidence="2">PS312</strain>
    </source>
</reference>
<sequence>MSHVDEIERTRSYRAPPSKTSSSTSYELIKAVQRPNHGTKGELINLLVNWFKIKFNRSRIYVYTVIAREVPQQKPFRGKRVQELPPPISHSGTLSKIFWTMVRSYKDFFPNPHGIIFDDYEFIFAHIDSNTNVQWTSIFLKCLLSQNSRYVPSNDADPQEIEISNRFAHFNGGMFFVPRTPKAPKVVVQPGVESWLGLYASVRRMENFDPVINFGLVNKLFIQMNLDLITFYLAIENDSMSVKLQELKLNRSSTMLPEQAAMFTSKLKDIKLKCDCAPGKDKDGIVTGRVERHYKLVELKPTWFADRVSLDVEDSQAPEIALKVKTKAGMRTIRRRCRSVRMDEWYAAQGKPLNYPKLPLCSVKSGKREDLIPMEVLFTHDQPQKYIKLLNFYARMRITKLLARPPEQHHKFTNKMIMEKLEYEKDPFMEAMKISLDSKMIECEGRRMEPCDVLGKSESDESLVKLEVKKESGDFFLSRAMETSTKKIRFVVYKLTDAIDESEIREFYRQLVKKCVTRGFNVPVVDHQNPPIYKKERIGRYDDIKIAQMMADDLALFDQSGKSDDELLVFLFFTKMVDELYGQIKYHCDILHGVVSQVVDEGTVKKACKTLQDEMPSDYKSVYHHLCLKLNAKLGGINQIVSESELDEGDEPEYGRMPSNERTMFIGIDVIHPSPNSPIRDLSLGAIVASMDKNAAKYAVRIKVNSRCNENVQHFDEHFSLLLAKYISINNFLPERIVILRDGVSDSEMVKAASQELNSIKLAWRKCANGKKCPPFTYIVVQKNHKTRFYRQPNNENGQVKNPPMGTVVDKDVVTPHMFDFYMVSHYTQLGTTRPIHYTVVYDDCESSADVVQEMIFRMCFLYARCSKPVSLPSPVYYAHLACERAAFQHQYAIKIGEVHEIMDKKESESDDDYASRVERQALIIEGKLQKRLENSLDSGAAEITVTIKEGGMTLLQKRTMARPSSTAIFL</sequence>
<dbReference type="GO" id="GO:0005634">
    <property type="term" value="C:nucleus"/>
    <property type="evidence" value="ECO:0000318"/>
    <property type="project" value="GO_Central"/>
</dbReference>
<protein>
    <submittedName>
        <fullName evidence="2">Rde-1</fullName>
    </submittedName>
</protein>
<dbReference type="EnsemblMetazoa" id="PPA37777.1">
    <property type="protein sequence ID" value="PPA37777.1"/>
    <property type="gene ID" value="WBGene00276146"/>
</dbReference>
<dbReference type="Gene3D" id="3.40.50.2300">
    <property type="match status" value="1"/>
</dbReference>
<dbReference type="GO" id="GO:0005737">
    <property type="term" value="C:cytoplasm"/>
    <property type="evidence" value="ECO:0000318"/>
    <property type="project" value="GO_Central"/>
</dbReference>
<evidence type="ECO:0000313" key="3">
    <source>
        <dbReference type="Proteomes" id="UP000005239"/>
    </source>
</evidence>
<dbReference type="GO" id="GO:0004521">
    <property type="term" value="F:RNA endonuclease activity"/>
    <property type="evidence" value="ECO:0000318"/>
    <property type="project" value="GO_Central"/>
</dbReference>
<name>A0A2A6CRV1_PRIPA</name>
<keyword evidence="3" id="KW-1185">Reference proteome</keyword>
<feature type="compositionally biased region" description="Basic and acidic residues" evidence="1">
    <location>
        <begin position="1"/>
        <end position="11"/>
    </location>
</feature>
<dbReference type="InterPro" id="IPR036397">
    <property type="entry name" value="RNaseH_sf"/>
</dbReference>
<dbReference type="InterPro" id="IPR012337">
    <property type="entry name" value="RNaseH-like_sf"/>
</dbReference>
<organism evidence="2 3">
    <name type="scientific">Pristionchus pacificus</name>
    <name type="common">Parasitic nematode worm</name>
    <dbReference type="NCBI Taxonomy" id="54126"/>
    <lineage>
        <taxon>Eukaryota</taxon>
        <taxon>Metazoa</taxon>
        <taxon>Ecdysozoa</taxon>
        <taxon>Nematoda</taxon>
        <taxon>Chromadorea</taxon>
        <taxon>Rhabditida</taxon>
        <taxon>Rhabditina</taxon>
        <taxon>Diplogasteromorpha</taxon>
        <taxon>Diplogasteroidea</taxon>
        <taxon>Neodiplogasteridae</taxon>
        <taxon>Pristionchus</taxon>
    </lineage>
</organism>
<evidence type="ECO:0000313" key="2">
    <source>
        <dbReference type="EnsemblMetazoa" id="PPA37777.1"/>
    </source>
</evidence>
<gene>
    <name evidence="2" type="primary">WBGene00276146</name>
</gene>
<dbReference type="SMART" id="SM00950">
    <property type="entry name" value="Piwi"/>
    <property type="match status" value="1"/>
</dbReference>
<dbReference type="Pfam" id="PF02171">
    <property type="entry name" value="Piwi"/>
    <property type="match status" value="1"/>
</dbReference>
<dbReference type="GO" id="GO:0016442">
    <property type="term" value="C:RISC complex"/>
    <property type="evidence" value="ECO:0000318"/>
    <property type="project" value="GO_Central"/>
</dbReference>
<dbReference type="SUPFAM" id="SSF101690">
    <property type="entry name" value="PAZ domain"/>
    <property type="match status" value="1"/>
</dbReference>
<dbReference type="AlphaFoldDB" id="A0A2A6CRV1"/>
<dbReference type="OrthoDB" id="10252740at2759"/>
<dbReference type="SUPFAM" id="SSF53098">
    <property type="entry name" value="Ribonuclease H-like"/>
    <property type="match status" value="1"/>
</dbReference>
<dbReference type="InterPro" id="IPR036085">
    <property type="entry name" value="PAZ_dom_sf"/>
</dbReference>
<dbReference type="GO" id="GO:0035198">
    <property type="term" value="F:miRNA binding"/>
    <property type="evidence" value="ECO:0000318"/>
    <property type="project" value="GO_Central"/>
</dbReference>
<dbReference type="GO" id="GO:0035194">
    <property type="term" value="P:regulatory ncRNA-mediated post-transcriptional gene silencing"/>
    <property type="evidence" value="ECO:0000318"/>
    <property type="project" value="GO_Central"/>
</dbReference>